<dbReference type="AlphaFoldDB" id="A0A9J7M4F7"/>
<evidence type="ECO:0000256" key="1">
    <source>
        <dbReference type="ARBA" id="ARBA00004371"/>
    </source>
</evidence>
<evidence type="ECO:0000256" key="6">
    <source>
        <dbReference type="ARBA" id="ARBA00045571"/>
    </source>
</evidence>
<dbReference type="GO" id="GO:0005764">
    <property type="term" value="C:lysosome"/>
    <property type="evidence" value="ECO:0000318"/>
    <property type="project" value="GO_Central"/>
</dbReference>
<dbReference type="OMA" id="DESFMPN"/>
<keyword evidence="4" id="KW-0458">Lysosome</keyword>
<dbReference type="GO" id="GO:0071986">
    <property type="term" value="C:Ragulator complex"/>
    <property type="evidence" value="ECO:0000318"/>
    <property type="project" value="GO_Central"/>
</dbReference>
<keyword evidence="7" id="KW-1185">Reference proteome</keyword>
<evidence type="ECO:0000256" key="5">
    <source>
        <dbReference type="ARBA" id="ARBA00032690"/>
    </source>
</evidence>
<protein>
    <recommendedName>
        <fullName evidence="3">Ragulator complex protein LAMTOR4</fullName>
    </recommendedName>
    <alternativeName>
        <fullName evidence="5">Late endosomal/lysosomal adaptor and MAPK and MTOR activator 4</fullName>
    </alternativeName>
</protein>
<comment type="function">
    <text evidence="6">As part of the Ragulator complex it is involved in amino acid sensing and activation of mTORC1, a signaling complex promoting cell growth in response to growth factors, energy levels, and amino acids. Activated by amino acids through a mechanism involving the lysosomal V-ATPase, the Ragulator plays a dual role for the small GTPases Rag (RagA/RRAGA, RagB/RRAGB, RagC/RRAGC and/or RagD/RRAGD): it (1) acts as a guanine nucleotide exchange factor (GEF), activating the small GTPases Rag and (2) mediates recruitment of Rag GTPases to the lysosome membrane. Activated Ragulator and Rag GTPases function as a scaffold recruiting mTORC1 to lysosomes where it is in turn activated.</text>
</comment>
<dbReference type="Gene3D" id="3.30.450.30">
    <property type="entry name" value="Dynein light chain 2a, cytoplasmic"/>
    <property type="match status" value="1"/>
</dbReference>
<evidence type="ECO:0000256" key="4">
    <source>
        <dbReference type="ARBA" id="ARBA00023228"/>
    </source>
</evidence>
<dbReference type="InterPro" id="IPR034601">
    <property type="entry name" value="LAMTOR4"/>
</dbReference>
<sequence length="102" mass="11316">MTTSPITASLDRVPDQVGYLVMNEDGAVMASSGGELENDEAAAGVIMKMVDVALRLQTGTDKQEPFKRLSVIYDEHMYMVTISNQKIYVSKRTNEHHEPITV</sequence>
<accession>A0A9J7M4F7</accession>
<dbReference type="RefSeq" id="XP_035694128.1">
    <property type="nucleotide sequence ID" value="XM_035838235.1"/>
</dbReference>
<dbReference type="PANTHER" id="PTHR33967:SF1">
    <property type="entry name" value="RAGULATOR COMPLEX PROTEIN LAMTOR4"/>
    <property type="match status" value="1"/>
</dbReference>
<dbReference type="GO" id="GO:0032008">
    <property type="term" value="P:positive regulation of TOR signaling"/>
    <property type="evidence" value="ECO:0000318"/>
    <property type="project" value="GO_Central"/>
</dbReference>
<gene>
    <name evidence="8" type="primary">LOC118428228</name>
</gene>
<proteinExistence type="inferred from homology"/>
<dbReference type="GeneID" id="118428228"/>
<dbReference type="PANTHER" id="PTHR33967">
    <property type="entry name" value="RAGULATOR COMPLEX PROTEIN LAMTOR4"/>
    <property type="match status" value="1"/>
</dbReference>
<comment type="subcellular location">
    <subcellularLocation>
        <location evidence="1">Lysosome</location>
    </subcellularLocation>
</comment>
<dbReference type="OrthoDB" id="275011at2759"/>
<comment type="similarity">
    <text evidence="2">Belongs to the LAMTOR4 family.</text>
</comment>
<dbReference type="GO" id="GO:0071230">
    <property type="term" value="P:cellular response to amino acid stimulus"/>
    <property type="evidence" value="ECO:0000318"/>
    <property type="project" value="GO_Central"/>
</dbReference>
<dbReference type="KEGG" id="bfo:118428228"/>
<reference evidence="7" key="1">
    <citation type="journal article" date="2020" name="Nat. Ecol. Evol.">
        <title>Deeply conserved synteny resolves early events in vertebrate evolution.</title>
        <authorList>
            <person name="Simakov O."/>
            <person name="Marletaz F."/>
            <person name="Yue J.X."/>
            <person name="O'Connell B."/>
            <person name="Jenkins J."/>
            <person name="Brandt A."/>
            <person name="Calef R."/>
            <person name="Tung C.H."/>
            <person name="Huang T.K."/>
            <person name="Schmutz J."/>
            <person name="Satoh N."/>
            <person name="Yu J.K."/>
            <person name="Putnam N.H."/>
            <person name="Green R.E."/>
            <person name="Rokhsar D.S."/>
        </authorList>
    </citation>
    <scope>NUCLEOTIDE SEQUENCE [LARGE SCALE GENOMIC DNA]</scope>
    <source>
        <strain evidence="7">S238N-H82</strain>
    </source>
</reference>
<dbReference type="SUPFAM" id="SSF103196">
    <property type="entry name" value="Roadblock/LC7 domain"/>
    <property type="match status" value="1"/>
</dbReference>
<evidence type="ECO:0000313" key="8">
    <source>
        <dbReference type="RefSeq" id="XP_035694128.1"/>
    </source>
</evidence>
<evidence type="ECO:0000313" key="7">
    <source>
        <dbReference type="Proteomes" id="UP000001554"/>
    </source>
</evidence>
<dbReference type="Proteomes" id="UP000001554">
    <property type="component" value="Chromosome 12"/>
</dbReference>
<evidence type="ECO:0000256" key="3">
    <source>
        <dbReference type="ARBA" id="ARBA00016098"/>
    </source>
</evidence>
<name>A0A9J7M4F7_BRAFL</name>
<organism evidence="7 8">
    <name type="scientific">Branchiostoma floridae</name>
    <name type="common">Florida lancelet</name>
    <name type="synonym">Amphioxus</name>
    <dbReference type="NCBI Taxonomy" id="7739"/>
    <lineage>
        <taxon>Eukaryota</taxon>
        <taxon>Metazoa</taxon>
        <taxon>Chordata</taxon>
        <taxon>Cephalochordata</taxon>
        <taxon>Leptocardii</taxon>
        <taxon>Amphioxiformes</taxon>
        <taxon>Branchiostomatidae</taxon>
        <taxon>Branchiostoma</taxon>
    </lineage>
</organism>
<evidence type="ECO:0000256" key="2">
    <source>
        <dbReference type="ARBA" id="ARBA00010627"/>
    </source>
</evidence>
<reference evidence="8" key="2">
    <citation type="submission" date="2025-08" db="UniProtKB">
        <authorList>
            <consortium name="RefSeq"/>
        </authorList>
    </citation>
    <scope>IDENTIFICATION</scope>
    <source>
        <strain evidence="8">S238N-H82</strain>
        <tissue evidence="8">Testes</tissue>
    </source>
</reference>